<keyword evidence="1" id="KW-1133">Transmembrane helix</keyword>
<comment type="caution">
    <text evidence="2">The sequence shown here is derived from an EMBL/GenBank/DDBJ whole genome shotgun (WGS) entry which is preliminary data.</text>
</comment>
<feature type="transmembrane region" description="Helical" evidence="1">
    <location>
        <begin position="153"/>
        <end position="173"/>
    </location>
</feature>
<keyword evidence="1" id="KW-0812">Transmembrane</keyword>
<dbReference type="EMBL" id="BART01018854">
    <property type="protein sequence ID" value="GAG78842.1"/>
    <property type="molecule type" value="Genomic_DNA"/>
</dbReference>
<sequence length="275" mass="31086">MQATPQKNRTVMAVIAVVIGLLMVAVIPFIVQTSLERVLVHLMAHIAAGNPAFTSGLTLFDLFYPVWRAVIFVAGVTLLVIATQIKKGEEWTYPLSMALFALPSIGGFFMFLPYISWVPGFPLPMVISFIGLTGYWAFIFLRKAETMVKWTRFGALTFIGMLSTHAFTIGIGAQRTMWTRPDHPLYKDFTWWLFNWVGEVNWVAVILLFLSIPLLAVGRRKGWWLAVIGTISILMINIPTQFFRTKTLDYLYGALLGIGVLVFLMVPYFKKHLLT</sequence>
<feature type="transmembrane region" description="Helical" evidence="1">
    <location>
        <begin position="250"/>
        <end position="269"/>
    </location>
</feature>
<proteinExistence type="predicted"/>
<feature type="transmembrane region" description="Helical" evidence="1">
    <location>
        <begin position="12"/>
        <end position="31"/>
    </location>
</feature>
<accession>X1BC84</accession>
<protein>
    <submittedName>
        <fullName evidence="2">Uncharacterized protein</fullName>
    </submittedName>
</protein>
<keyword evidence="1" id="KW-0472">Membrane</keyword>
<feature type="transmembrane region" description="Helical" evidence="1">
    <location>
        <begin position="223"/>
        <end position="244"/>
    </location>
</feature>
<feature type="transmembrane region" description="Helical" evidence="1">
    <location>
        <begin position="193"/>
        <end position="216"/>
    </location>
</feature>
<dbReference type="AlphaFoldDB" id="X1BC84"/>
<evidence type="ECO:0000313" key="2">
    <source>
        <dbReference type="EMBL" id="GAG78842.1"/>
    </source>
</evidence>
<feature type="transmembrane region" description="Helical" evidence="1">
    <location>
        <begin position="66"/>
        <end position="85"/>
    </location>
</feature>
<feature type="transmembrane region" description="Helical" evidence="1">
    <location>
        <begin position="97"/>
        <end position="115"/>
    </location>
</feature>
<name>X1BC84_9ZZZZ</name>
<gene>
    <name evidence="2" type="ORF">S01H4_35453</name>
</gene>
<feature type="non-terminal residue" evidence="2">
    <location>
        <position position="275"/>
    </location>
</feature>
<reference evidence="2" key="1">
    <citation type="journal article" date="2014" name="Front. Microbiol.">
        <title>High frequency of phylogenetically diverse reductive dehalogenase-homologous genes in deep subseafloor sedimentary metagenomes.</title>
        <authorList>
            <person name="Kawai M."/>
            <person name="Futagami T."/>
            <person name="Toyoda A."/>
            <person name="Takaki Y."/>
            <person name="Nishi S."/>
            <person name="Hori S."/>
            <person name="Arai W."/>
            <person name="Tsubouchi T."/>
            <person name="Morono Y."/>
            <person name="Uchiyama I."/>
            <person name="Ito T."/>
            <person name="Fujiyama A."/>
            <person name="Inagaki F."/>
            <person name="Takami H."/>
        </authorList>
    </citation>
    <scope>NUCLEOTIDE SEQUENCE</scope>
    <source>
        <strain evidence="2">Expedition CK06-06</strain>
    </source>
</reference>
<organism evidence="2">
    <name type="scientific">marine sediment metagenome</name>
    <dbReference type="NCBI Taxonomy" id="412755"/>
    <lineage>
        <taxon>unclassified sequences</taxon>
        <taxon>metagenomes</taxon>
        <taxon>ecological metagenomes</taxon>
    </lineage>
</organism>
<feature type="transmembrane region" description="Helical" evidence="1">
    <location>
        <begin position="121"/>
        <end position="141"/>
    </location>
</feature>
<evidence type="ECO:0000256" key="1">
    <source>
        <dbReference type="SAM" id="Phobius"/>
    </source>
</evidence>